<sequence length="202" mass="23346">MKILRLLMMVLFLFASILSFAQNKEIKKYTVQEYVKDRADWKPNLANSEILVLENGYAIGGYDPVAYFKENKALKGNESITSEWKNATWLFSSEEHKKLFEKAPNDYAPQYGGWSLNQMAGNGGEGYATQTKPEDSWLIYNEKLYLLHRPDWAEHLRKNDAIVSNLIKYADDQWPNVSEDIKSGGKVFWPSLRPEDPFDSHE</sequence>
<organism evidence="2 3">
    <name type="scientific">Xanthomarina gelatinilytica</name>
    <dbReference type="NCBI Taxonomy" id="1137281"/>
    <lineage>
        <taxon>Bacteria</taxon>
        <taxon>Pseudomonadati</taxon>
        <taxon>Bacteroidota</taxon>
        <taxon>Flavobacteriia</taxon>
        <taxon>Flavobacteriales</taxon>
        <taxon>Flavobacteriaceae</taxon>
        <taxon>Xanthomarina</taxon>
    </lineage>
</organism>
<comment type="caution">
    <text evidence="2">The sequence shown here is derived from an EMBL/GenBank/DDBJ whole genome shotgun (WGS) entry which is preliminary data.</text>
</comment>
<gene>
    <name evidence="2" type="ORF">DHV22_14215</name>
</gene>
<dbReference type="NCBIfam" id="NF041384">
    <property type="entry name" value="YHS_seleno_dom"/>
    <property type="match status" value="1"/>
</dbReference>
<feature type="signal peptide" evidence="1">
    <location>
        <begin position="1"/>
        <end position="21"/>
    </location>
</feature>
<feature type="chain" id="PRO_5017733797" description="YHS domain protein" evidence="1">
    <location>
        <begin position="22"/>
        <end position="202"/>
    </location>
</feature>
<name>A0A3D6BX82_9FLAO</name>
<keyword evidence="1" id="KW-0732">Signal</keyword>
<accession>A0A3D6BX82</accession>
<dbReference type="EMBL" id="DPRK01000223">
    <property type="protein sequence ID" value="HCY82655.1"/>
    <property type="molecule type" value="Genomic_DNA"/>
</dbReference>
<reference evidence="2 3" key="1">
    <citation type="journal article" date="2018" name="Nat. Biotechnol.">
        <title>A standardized bacterial taxonomy based on genome phylogeny substantially revises the tree of life.</title>
        <authorList>
            <person name="Parks D.H."/>
            <person name="Chuvochina M."/>
            <person name="Waite D.W."/>
            <person name="Rinke C."/>
            <person name="Skarshewski A."/>
            <person name="Chaumeil P.A."/>
            <person name="Hugenholtz P."/>
        </authorList>
    </citation>
    <scope>NUCLEOTIDE SEQUENCE [LARGE SCALE GENOMIC DNA]</scope>
    <source>
        <strain evidence="2">UBA10227</strain>
    </source>
</reference>
<evidence type="ECO:0000313" key="3">
    <source>
        <dbReference type="Proteomes" id="UP000263268"/>
    </source>
</evidence>
<dbReference type="AlphaFoldDB" id="A0A3D6BX82"/>
<dbReference type="Proteomes" id="UP000263268">
    <property type="component" value="Unassembled WGS sequence"/>
</dbReference>
<evidence type="ECO:0000256" key="1">
    <source>
        <dbReference type="SAM" id="SignalP"/>
    </source>
</evidence>
<proteinExistence type="predicted"/>
<evidence type="ECO:0008006" key="4">
    <source>
        <dbReference type="Google" id="ProtNLM"/>
    </source>
</evidence>
<evidence type="ECO:0000313" key="2">
    <source>
        <dbReference type="EMBL" id="HCY82655.1"/>
    </source>
</evidence>
<protein>
    <recommendedName>
        <fullName evidence="4">YHS domain protein</fullName>
    </recommendedName>
</protein>
<feature type="non-terminal residue" evidence="2">
    <location>
        <position position="202"/>
    </location>
</feature>